<evidence type="ECO:0000313" key="4">
    <source>
        <dbReference type="Proteomes" id="UP000254476"/>
    </source>
</evidence>
<gene>
    <name evidence="1" type="ORF">Lgra_2527</name>
    <name evidence="2" type="ORF">NCTC12388_02993</name>
</gene>
<evidence type="ECO:0000313" key="2">
    <source>
        <dbReference type="EMBL" id="STX46234.1"/>
    </source>
</evidence>
<reference evidence="1 3" key="1">
    <citation type="submission" date="2015-11" db="EMBL/GenBank/DDBJ databases">
        <title>Genomic analysis of 38 Legionella species identifies large and diverse effector repertoires.</title>
        <authorList>
            <person name="Burstein D."/>
            <person name="Amaro F."/>
            <person name="Zusman T."/>
            <person name="Lifshitz Z."/>
            <person name="Cohen O."/>
            <person name="Gilbert J.A."/>
            <person name="Pupko T."/>
            <person name="Shuman H.A."/>
            <person name="Segal G."/>
        </authorList>
    </citation>
    <scope>NUCLEOTIDE SEQUENCE [LARGE SCALE GENOMIC DNA]</scope>
    <source>
        <strain evidence="1 3">Lyon 8420412</strain>
    </source>
</reference>
<dbReference type="Proteomes" id="UP000054691">
    <property type="component" value="Unassembled WGS sequence"/>
</dbReference>
<dbReference type="AlphaFoldDB" id="A0A378JEC4"/>
<dbReference type="Proteomes" id="UP000254476">
    <property type="component" value="Unassembled WGS sequence"/>
</dbReference>
<reference evidence="2 4" key="2">
    <citation type="submission" date="2018-06" db="EMBL/GenBank/DDBJ databases">
        <authorList>
            <consortium name="Pathogen Informatics"/>
            <person name="Doyle S."/>
        </authorList>
    </citation>
    <scope>NUCLEOTIDE SEQUENCE [LARGE SCALE GENOMIC DNA]</scope>
    <source>
        <strain evidence="2 4">NCTC12388</strain>
    </source>
</reference>
<sequence>MINLLWGLCYLFLAAMKSIESNKSTFPNHAMIVFNYHRNSCRRITVINNYPWYQSTGRNSGYEGTWFFFGGVLEKKSAHHSRGWLIKPKSLAEERYTKTRFFGSHVSHYVRKHSIHQFITFSRFGDIEKACISASLGGGFWLSGKGKRLKSYLKKNYPQYFLSPEIIKNIRQSAMNTNLPIYSDPKQVNLWLREQGVATLGVLHNESLLFRPNR</sequence>
<dbReference type="STRING" id="45066.Lgra_2527"/>
<proteinExistence type="predicted"/>
<protein>
    <submittedName>
        <fullName evidence="2">Uncharacterized protein</fullName>
    </submittedName>
</protein>
<dbReference type="EMBL" id="UGOB01000001">
    <property type="protein sequence ID" value="STX46234.1"/>
    <property type="molecule type" value="Genomic_DNA"/>
</dbReference>
<evidence type="ECO:0000313" key="3">
    <source>
        <dbReference type="Proteomes" id="UP000054691"/>
    </source>
</evidence>
<accession>A0A378JEC4</accession>
<dbReference type="EMBL" id="LNYE01000026">
    <property type="protein sequence ID" value="KTD06689.1"/>
    <property type="molecule type" value="Genomic_DNA"/>
</dbReference>
<organism evidence="2 4">
    <name type="scientific">Legionella gratiana</name>
    <dbReference type="NCBI Taxonomy" id="45066"/>
    <lineage>
        <taxon>Bacteria</taxon>
        <taxon>Pseudomonadati</taxon>
        <taxon>Pseudomonadota</taxon>
        <taxon>Gammaproteobacteria</taxon>
        <taxon>Legionellales</taxon>
        <taxon>Legionellaceae</taxon>
        <taxon>Legionella</taxon>
    </lineage>
</organism>
<evidence type="ECO:0000313" key="1">
    <source>
        <dbReference type="EMBL" id="KTD06689.1"/>
    </source>
</evidence>
<name>A0A378JEC4_9GAMM</name>
<keyword evidence="3" id="KW-1185">Reference proteome</keyword>